<dbReference type="eggNOG" id="COG0284">
    <property type="taxonomic scope" value="Bacteria"/>
</dbReference>
<feature type="binding site" evidence="9 11">
    <location>
        <position position="212"/>
    </location>
    <ligand>
        <name>substrate</name>
    </ligand>
</feature>
<feature type="domain" description="Orotidine 5'-phosphate decarboxylase" evidence="13">
    <location>
        <begin position="4"/>
        <end position="227"/>
    </location>
</feature>
<dbReference type="OrthoDB" id="9806203at2"/>
<keyword evidence="15" id="KW-1185">Reference proteome</keyword>
<evidence type="ECO:0000313" key="15">
    <source>
        <dbReference type="Proteomes" id="UP000004080"/>
    </source>
</evidence>
<dbReference type="NCBIfam" id="TIGR01740">
    <property type="entry name" value="pyrF"/>
    <property type="match status" value="1"/>
</dbReference>
<comment type="function">
    <text evidence="1 9">Catalyzes the decarboxylation of orotidine 5'-monophosphate (OMP) to uridine 5'-monophosphate (UMP).</text>
</comment>
<dbReference type="PROSITE" id="PS00156">
    <property type="entry name" value="OMPDECASE"/>
    <property type="match status" value="1"/>
</dbReference>
<evidence type="ECO:0000256" key="8">
    <source>
        <dbReference type="ARBA" id="ARBA00061012"/>
    </source>
</evidence>
<dbReference type="RefSeq" id="WP_007202485.1">
    <property type="nucleotide sequence ID" value="NZ_AKKV01000027.1"/>
</dbReference>
<dbReference type="PANTHER" id="PTHR32119:SF2">
    <property type="entry name" value="OROTIDINE 5'-PHOSPHATE DECARBOXYLASE"/>
    <property type="match status" value="1"/>
</dbReference>
<dbReference type="GO" id="GO:0004590">
    <property type="term" value="F:orotidine-5'-phosphate decarboxylase activity"/>
    <property type="evidence" value="ECO:0007669"/>
    <property type="project" value="UniProtKB-UniRule"/>
</dbReference>
<reference evidence="14 15" key="1">
    <citation type="journal article" date="2012" name="J. Bacteriol.">
        <title>Genome of Bacillus macauensis ZFHKF-1, a Long-Chain-Forming Bacterium.</title>
        <authorList>
            <person name="Cai L."/>
            <person name="Zhang T."/>
        </authorList>
    </citation>
    <scope>NUCLEOTIDE SEQUENCE [LARGE SCALE GENOMIC DNA]</scope>
    <source>
        <strain evidence="14 15">ZFHKF-1</strain>
    </source>
</reference>
<dbReference type="GO" id="GO:0006207">
    <property type="term" value="P:'de novo' pyrimidine nucleobase biosynthetic process"/>
    <property type="evidence" value="ECO:0007669"/>
    <property type="project" value="InterPro"/>
</dbReference>
<dbReference type="STRING" id="1196324.A374_12025"/>
<feature type="binding site" evidence="9 11">
    <location>
        <position position="191"/>
    </location>
    <ligand>
        <name>substrate</name>
    </ligand>
</feature>
<evidence type="ECO:0000256" key="7">
    <source>
        <dbReference type="ARBA" id="ARBA00049157"/>
    </source>
</evidence>
<dbReference type="InterPro" id="IPR018089">
    <property type="entry name" value="OMPdecase_AS"/>
</dbReference>
<evidence type="ECO:0000256" key="6">
    <source>
        <dbReference type="ARBA" id="ARBA00023239"/>
    </source>
</evidence>
<comment type="caution">
    <text evidence="14">The sequence shown here is derived from an EMBL/GenBank/DDBJ whole genome shotgun (WGS) entry which is preliminary data.</text>
</comment>
<dbReference type="GO" id="GO:0005829">
    <property type="term" value="C:cytosol"/>
    <property type="evidence" value="ECO:0007669"/>
    <property type="project" value="TreeGrafter"/>
</dbReference>
<gene>
    <name evidence="9" type="primary">pyrF</name>
    <name evidence="14" type="ORF">A374_12025</name>
</gene>
<evidence type="ECO:0000256" key="1">
    <source>
        <dbReference type="ARBA" id="ARBA00002356"/>
    </source>
</evidence>
<feature type="binding site" evidence="9 11">
    <location>
        <position position="182"/>
    </location>
    <ligand>
        <name>substrate</name>
    </ligand>
</feature>
<dbReference type="InterPro" id="IPR013785">
    <property type="entry name" value="Aldolase_TIM"/>
</dbReference>
<evidence type="ECO:0000256" key="5">
    <source>
        <dbReference type="ARBA" id="ARBA00022975"/>
    </source>
</evidence>
<dbReference type="InterPro" id="IPR014732">
    <property type="entry name" value="OMPdecase"/>
</dbReference>
<dbReference type="AlphaFoldDB" id="I8UDQ5"/>
<evidence type="ECO:0000256" key="2">
    <source>
        <dbReference type="ARBA" id="ARBA00004861"/>
    </source>
</evidence>
<dbReference type="CDD" id="cd04725">
    <property type="entry name" value="OMP_decarboxylase_like"/>
    <property type="match status" value="1"/>
</dbReference>
<keyword evidence="6 9" id="KW-0456">Lyase</keyword>
<dbReference type="InterPro" id="IPR011060">
    <property type="entry name" value="RibuloseP-bd_barrel"/>
</dbReference>
<name>I8UDQ5_9BACL</name>
<dbReference type="Pfam" id="PF00215">
    <property type="entry name" value="OMPdecase"/>
    <property type="match status" value="1"/>
</dbReference>
<feature type="binding site" evidence="9 11">
    <location>
        <position position="32"/>
    </location>
    <ligand>
        <name>substrate</name>
    </ligand>
</feature>
<dbReference type="NCBIfam" id="NF001273">
    <property type="entry name" value="PRK00230.1"/>
    <property type="match status" value="1"/>
</dbReference>
<evidence type="ECO:0000256" key="3">
    <source>
        <dbReference type="ARBA" id="ARBA00011738"/>
    </source>
</evidence>
<feature type="active site" description="Proton donor" evidence="9">
    <location>
        <position position="61"/>
    </location>
</feature>
<dbReference type="PATRIC" id="fig|1196324.3.peg.2460"/>
<evidence type="ECO:0000256" key="4">
    <source>
        <dbReference type="ARBA" id="ARBA00022793"/>
    </source>
</evidence>
<dbReference type="UniPathway" id="UPA00070">
    <property type="reaction ID" value="UER00120"/>
</dbReference>
<feature type="binding site" evidence="9 11">
    <location>
        <position position="211"/>
    </location>
    <ligand>
        <name>substrate</name>
    </ligand>
</feature>
<dbReference type="GO" id="GO:0044205">
    <property type="term" value="P:'de novo' UMP biosynthetic process"/>
    <property type="evidence" value="ECO:0007669"/>
    <property type="project" value="UniProtKB-UniRule"/>
</dbReference>
<accession>I8UDQ5</accession>
<evidence type="ECO:0000313" key="14">
    <source>
        <dbReference type="EMBL" id="EIT85025.1"/>
    </source>
</evidence>
<feature type="binding site" evidence="9 11">
    <location>
        <position position="10"/>
    </location>
    <ligand>
        <name>substrate</name>
    </ligand>
</feature>
<dbReference type="HAMAP" id="MF_01200_B">
    <property type="entry name" value="OMPdecase_type1_B"/>
    <property type="match status" value="1"/>
</dbReference>
<feature type="active site" description="For OMPdecase activity" evidence="10">
    <location>
        <position position="64"/>
    </location>
</feature>
<feature type="binding site" evidence="9">
    <location>
        <begin position="59"/>
        <end position="68"/>
    </location>
    <ligand>
        <name>substrate</name>
    </ligand>
</feature>
<comment type="catalytic activity">
    <reaction evidence="7 9 12">
        <text>orotidine 5'-phosphate + H(+) = UMP + CO2</text>
        <dbReference type="Rhea" id="RHEA:11596"/>
        <dbReference type="ChEBI" id="CHEBI:15378"/>
        <dbReference type="ChEBI" id="CHEBI:16526"/>
        <dbReference type="ChEBI" id="CHEBI:57538"/>
        <dbReference type="ChEBI" id="CHEBI:57865"/>
        <dbReference type="EC" id="4.1.1.23"/>
    </reaction>
</comment>
<keyword evidence="4 9" id="KW-0210">Decarboxylase</keyword>
<comment type="pathway">
    <text evidence="2 9 12">Pyrimidine metabolism; UMP biosynthesis via de novo pathway; UMP from orotate: step 2/2.</text>
</comment>
<dbReference type="SUPFAM" id="SSF51366">
    <property type="entry name" value="Ribulose-phoshate binding barrel"/>
    <property type="match status" value="1"/>
</dbReference>
<feature type="active site" description="For OMPdecase activity" evidence="10">
    <location>
        <position position="59"/>
    </location>
</feature>
<dbReference type="Proteomes" id="UP000004080">
    <property type="component" value="Unassembled WGS sequence"/>
</dbReference>
<feature type="binding site" evidence="9 11">
    <location>
        <position position="120"/>
    </location>
    <ligand>
        <name>substrate</name>
    </ligand>
</feature>
<dbReference type="InterPro" id="IPR047596">
    <property type="entry name" value="OMPdecase_bac"/>
</dbReference>
<feature type="active site" description="For OMPdecase activity" evidence="10">
    <location>
        <position position="61"/>
    </location>
</feature>
<comment type="subunit">
    <text evidence="3 9">Homodimer.</text>
</comment>
<dbReference type="Gene3D" id="3.20.20.70">
    <property type="entry name" value="Aldolase class I"/>
    <property type="match status" value="1"/>
</dbReference>
<organism evidence="14 15">
    <name type="scientific">Fictibacillus macauensis ZFHKF-1</name>
    <dbReference type="NCBI Taxonomy" id="1196324"/>
    <lineage>
        <taxon>Bacteria</taxon>
        <taxon>Bacillati</taxon>
        <taxon>Bacillota</taxon>
        <taxon>Bacilli</taxon>
        <taxon>Bacillales</taxon>
        <taxon>Fictibacillaceae</taxon>
        <taxon>Fictibacillus</taxon>
    </lineage>
</organism>
<dbReference type="EMBL" id="AKKV01000027">
    <property type="protein sequence ID" value="EIT85025.1"/>
    <property type="molecule type" value="Genomic_DNA"/>
</dbReference>
<evidence type="ECO:0000259" key="13">
    <source>
        <dbReference type="SMART" id="SM00934"/>
    </source>
</evidence>
<dbReference type="FunFam" id="3.20.20.70:FF:000015">
    <property type="entry name" value="Orotidine 5'-phosphate decarboxylase"/>
    <property type="match status" value="1"/>
</dbReference>
<comment type="similarity">
    <text evidence="8 9">Belongs to the OMP decarboxylase family. Type 1 subfamily.</text>
</comment>
<evidence type="ECO:0000256" key="10">
    <source>
        <dbReference type="PIRSR" id="PIRSR614732-1"/>
    </source>
</evidence>
<dbReference type="SMART" id="SM00934">
    <property type="entry name" value="OMPdecase"/>
    <property type="match status" value="1"/>
</dbReference>
<dbReference type="PANTHER" id="PTHR32119">
    <property type="entry name" value="OROTIDINE 5'-PHOSPHATE DECARBOXYLASE"/>
    <property type="match status" value="1"/>
</dbReference>
<protein>
    <recommendedName>
        <fullName evidence="9">Orotidine 5'-phosphate decarboxylase</fullName>
        <ecNumber evidence="9">4.1.1.23</ecNumber>
    </recommendedName>
    <alternativeName>
        <fullName evidence="9">OMP decarboxylase</fullName>
        <shortName evidence="9">OMPDCase</shortName>
        <shortName evidence="9">OMPdecase</shortName>
    </alternativeName>
</protein>
<dbReference type="EC" id="4.1.1.23" evidence="9"/>
<evidence type="ECO:0000256" key="9">
    <source>
        <dbReference type="HAMAP-Rule" id="MF_01200"/>
    </source>
</evidence>
<sequence length="240" mass="25978">MGSPVIVALDFANLRSAQSFLENFKGKDLWVKVGMELFYEEGPALIAALKEQQFSVFLDLKLHDIPTTVYKAMKRLAALDVDMVNVHAAGGVAMMKAALAGLEEGASKKRPHCIAVTQLTSTTSAMLSDELLIATPMQDCIGHYASLAHESGLDGVVCSPLEVPHIKQVCGSSFLTVTPGIRLAGDAHHDQQRVTQPKEAKALGADYIVVGRSITESHEPVAVYERILQDWSAHNETTHC</sequence>
<evidence type="ECO:0000256" key="11">
    <source>
        <dbReference type="PIRSR" id="PIRSR614732-2"/>
    </source>
</evidence>
<keyword evidence="5 9" id="KW-0665">Pyrimidine biosynthesis</keyword>
<dbReference type="InterPro" id="IPR001754">
    <property type="entry name" value="OMPdeCOase_dom"/>
</dbReference>
<evidence type="ECO:0000256" key="12">
    <source>
        <dbReference type="RuleBase" id="RU000512"/>
    </source>
</evidence>
<proteinExistence type="inferred from homology"/>